<reference evidence="2" key="2">
    <citation type="submission" date="2015-01" db="EMBL/GenBank/DDBJ databases">
        <title>Evolutionary Origins and Diversification of the Mycorrhizal Mutualists.</title>
        <authorList>
            <consortium name="DOE Joint Genome Institute"/>
            <consortium name="Mycorrhizal Genomics Consortium"/>
            <person name="Kohler A."/>
            <person name="Kuo A."/>
            <person name="Nagy L.G."/>
            <person name="Floudas D."/>
            <person name="Copeland A."/>
            <person name="Barry K.W."/>
            <person name="Cichocki N."/>
            <person name="Veneault-Fourrey C."/>
            <person name="LaButti K."/>
            <person name="Lindquist E.A."/>
            <person name="Lipzen A."/>
            <person name="Lundell T."/>
            <person name="Morin E."/>
            <person name="Murat C."/>
            <person name="Riley R."/>
            <person name="Ohm R."/>
            <person name="Sun H."/>
            <person name="Tunlid A."/>
            <person name="Henrissat B."/>
            <person name="Grigoriev I.V."/>
            <person name="Hibbett D.S."/>
            <person name="Martin F."/>
        </authorList>
    </citation>
    <scope>NUCLEOTIDE SEQUENCE [LARGE SCALE GENOMIC DNA]</scope>
    <source>
        <strain evidence="2">Ve08.2h10</strain>
    </source>
</reference>
<protein>
    <submittedName>
        <fullName evidence="1">Uncharacterized protein</fullName>
    </submittedName>
</protein>
<dbReference type="EMBL" id="KN826646">
    <property type="protein sequence ID" value="KIK78273.1"/>
    <property type="molecule type" value="Genomic_DNA"/>
</dbReference>
<dbReference type="InParanoid" id="A0A0D0CSA7"/>
<accession>A0A0D0CSA7</accession>
<proteinExistence type="predicted"/>
<dbReference type="Proteomes" id="UP000054538">
    <property type="component" value="Unassembled WGS sequence"/>
</dbReference>
<dbReference type="AlphaFoldDB" id="A0A0D0CSA7"/>
<name>A0A0D0CSA7_9AGAM</name>
<dbReference type="OrthoDB" id="2688793at2759"/>
<reference evidence="1 2" key="1">
    <citation type="submission" date="2014-04" db="EMBL/GenBank/DDBJ databases">
        <authorList>
            <consortium name="DOE Joint Genome Institute"/>
            <person name="Kuo A."/>
            <person name="Kohler A."/>
            <person name="Jargeat P."/>
            <person name="Nagy L.G."/>
            <person name="Floudas D."/>
            <person name="Copeland A."/>
            <person name="Barry K.W."/>
            <person name="Cichocki N."/>
            <person name="Veneault-Fourrey C."/>
            <person name="LaButti K."/>
            <person name="Lindquist E.A."/>
            <person name="Lipzen A."/>
            <person name="Lundell T."/>
            <person name="Morin E."/>
            <person name="Murat C."/>
            <person name="Sun H."/>
            <person name="Tunlid A."/>
            <person name="Henrissat B."/>
            <person name="Grigoriev I.V."/>
            <person name="Hibbett D.S."/>
            <person name="Martin F."/>
            <person name="Nordberg H.P."/>
            <person name="Cantor M.N."/>
            <person name="Hua S.X."/>
        </authorList>
    </citation>
    <scope>NUCLEOTIDE SEQUENCE [LARGE SCALE GENOMIC DNA]</scope>
    <source>
        <strain evidence="1 2">Ve08.2h10</strain>
    </source>
</reference>
<dbReference type="HOGENOM" id="CLU_105951_1_0_1"/>
<feature type="non-terminal residue" evidence="1">
    <location>
        <position position="1"/>
    </location>
</feature>
<keyword evidence="2" id="KW-1185">Reference proteome</keyword>
<sequence>LEMGANFSEEVSVFQLLSGLPQTSEWRMFKSQIEQWLHDAYLGTMISSTLNNGSSISAIF</sequence>
<evidence type="ECO:0000313" key="1">
    <source>
        <dbReference type="EMBL" id="KIK78273.1"/>
    </source>
</evidence>
<evidence type="ECO:0000313" key="2">
    <source>
        <dbReference type="Proteomes" id="UP000054538"/>
    </source>
</evidence>
<gene>
    <name evidence="1" type="ORF">PAXRUDRAFT_164425</name>
</gene>
<organism evidence="1 2">
    <name type="scientific">Paxillus rubicundulus Ve08.2h10</name>
    <dbReference type="NCBI Taxonomy" id="930991"/>
    <lineage>
        <taxon>Eukaryota</taxon>
        <taxon>Fungi</taxon>
        <taxon>Dikarya</taxon>
        <taxon>Basidiomycota</taxon>
        <taxon>Agaricomycotina</taxon>
        <taxon>Agaricomycetes</taxon>
        <taxon>Agaricomycetidae</taxon>
        <taxon>Boletales</taxon>
        <taxon>Paxilineae</taxon>
        <taxon>Paxillaceae</taxon>
        <taxon>Paxillus</taxon>
    </lineage>
</organism>